<keyword evidence="3" id="KW-1185">Reference proteome</keyword>
<feature type="region of interest" description="Disordered" evidence="1">
    <location>
        <begin position="139"/>
        <end position="168"/>
    </location>
</feature>
<evidence type="ECO:0000313" key="3">
    <source>
        <dbReference type="Proteomes" id="UP001603857"/>
    </source>
</evidence>
<protein>
    <submittedName>
        <fullName evidence="2">Uncharacterized protein</fullName>
    </submittedName>
</protein>
<dbReference type="Proteomes" id="UP001603857">
    <property type="component" value="Unassembled WGS sequence"/>
</dbReference>
<sequence>MSAEGRKAIEGFSSAEKLRALGEMYFRCVALSQIEELMAESKKMAEGREKAIMELGKMDKDFKDYKTWAQAEAARHHEHGFNHAIRQAKRFFDLKGHEFDIGINFYKGVYMSYDDMPDDAAPDKDVEPLYVETDQQVGVDAAGGEIQAEDTQAEETRAEEERYIDIEG</sequence>
<name>A0ABD1M243_9FABA</name>
<feature type="compositionally biased region" description="Basic and acidic residues" evidence="1">
    <location>
        <begin position="154"/>
        <end position="168"/>
    </location>
</feature>
<dbReference type="AlphaFoldDB" id="A0ABD1M243"/>
<proteinExistence type="predicted"/>
<comment type="caution">
    <text evidence="2">The sequence shown here is derived from an EMBL/GenBank/DDBJ whole genome shotgun (WGS) entry which is preliminary data.</text>
</comment>
<evidence type="ECO:0000313" key="2">
    <source>
        <dbReference type="EMBL" id="KAL2329862.1"/>
    </source>
</evidence>
<organism evidence="2 3">
    <name type="scientific">Flemingia macrophylla</name>
    <dbReference type="NCBI Taxonomy" id="520843"/>
    <lineage>
        <taxon>Eukaryota</taxon>
        <taxon>Viridiplantae</taxon>
        <taxon>Streptophyta</taxon>
        <taxon>Embryophyta</taxon>
        <taxon>Tracheophyta</taxon>
        <taxon>Spermatophyta</taxon>
        <taxon>Magnoliopsida</taxon>
        <taxon>eudicotyledons</taxon>
        <taxon>Gunneridae</taxon>
        <taxon>Pentapetalae</taxon>
        <taxon>rosids</taxon>
        <taxon>fabids</taxon>
        <taxon>Fabales</taxon>
        <taxon>Fabaceae</taxon>
        <taxon>Papilionoideae</taxon>
        <taxon>50 kb inversion clade</taxon>
        <taxon>NPAAA clade</taxon>
        <taxon>indigoferoid/millettioid clade</taxon>
        <taxon>Phaseoleae</taxon>
        <taxon>Flemingia</taxon>
    </lineage>
</organism>
<evidence type="ECO:0000256" key="1">
    <source>
        <dbReference type="SAM" id="MobiDB-lite"/>
    </source>
</evidence>
<gene>
    <name evidence="2" type="ORF">Fmac_017443</name>
</gene>
<reference evidence="2 3" key="1">
    <citation type="submission" date="2024-08" db="EMBL/GenBank/DDBJ databases">
        <title>Insights into the chromosomal genome structure of Flemingia macrophylla.</title>
        <authorList>
            <person name="Ding Y."/>
            <person name="Zhao Y."/>
            <person name="Bi W."/>
            <person name="Wu M."/>
            <person name="Zhao G."/>
            <person name="Gong Y."/>
            <person name="Li W."/>
            <person name="Zhang P."/>
        </authorList>
    </citation>
    <scope>NUCLEOTIDE SEQUENCE [LARGE SCALE GENOMIC DNA]</scope>
    <source>
        <strain evidence="2">DYQJB</strain>
        <tissue evidence="2">Leaf</tissue>
    </source>
</reference>
<dbReference type="EMBL" id="JBGMDY010000006">
    <property type="protein sequence ID" value="KAL2329862.1"/>
    <property type="molecule type" value="Genomic_DNA"/>
</dbReference>
<accession>A0ABD1M243</accession>